<dbReference type="EMBL" id="JAVRHU010000003">
    <property type="protein sequence ID" value="MDT0622306.1"/>
    <property type="molecule type" value="Genomic_DNA"/>
</dbReference>
<organism evidence="2 3">
    <name type="scientific">Croceitalea vernalis</name>
    <dbReference type="NCBI Taxonomy" id="3075599"/>
    <lineage>
        <taxon>Bacteria</taxon>
        <taxon>Pseudomonadati</taxon>
        <taxon>Bacteroidota</taxon>
        <taxon>Flavobacteriia</taxon>
        <taxon>Flavobacteriales</taxon>
        <taxon>Flavobacteriaceae</taxon>
        <taxon>Croceitalea</taxon>
    </lineage>
</organism>
<feature type="transmembrane region" description="Helical" evidence="1">
    <location>
        <begin position="38"/>
        <end position="61"/>
    </location>
</feature>
<keyword evidence="1" id="KW-1133">Transmembrane helix</keyword>
<evidence type="ECO:0000256" key="1">
    <source>
        <dbReference type="SAM" id="Phobius"/>
    </source>
</evidence>
<evidence type="ECO:0000313" key="2">
    <source>
        <dbReference type="EMBL" id="MDT0622306.1"/>
    </source>
</evidence>
<dbReference type="Proteomes" id="UP001250662">
    <property type="component" value="Unassembled WGS sequence"/>
</dbReference>
<keyword evidence="3" id="KW-1185">Reference proteome</keyword>
<gene>
    <name evidence="2" type="ORF">RM520_11770</name>
</gene>
<feature type="transmembrane region" description="Helical" evidence="1">
    <location>
        <begin position="14"/>
        <end position="32"/>
    </location>
</feature>
<name>A0ABU3BJG2_9FLAO</name>
<keyword evidence="1" id="KW-0812">Transmembrane</keyword>
<dbReference type="Pfam" id="PF07099">
    <property type="entry name" value="DUF1361"/>
    <property type="match status" value="1"/>
</dbReference>
<feature type="transmembrane region" description="Helical" evidence="1">
    <location>
        <begin position="73"/>
        <end position="91"/>
    </location>
</feature>
<comment type="caution">
    <text evidence="2">The sequence shown here is derived from an EMBL/GenBank/DDBJ whole genome shotgun (WGS) entry which is preliminary data.</text>
</comment>
<feature type="transmembrane region" description="Helical" evidence="1">
    <location>
        <begin position="190"/>
        <end position="209"/>
    </location>
</feature>
<accession>A0ABU3BJG2</accession>
<keyword evidence="1" id="KW-0472">Membrane</keyword>
<feature type="transmembrane region" description="Helical" evidence="1">
    <location>
        <begin position="142"/>
        <end position="164"/>
    </location>
</feature>
<feature type="transmembrane region" description="Helical" evidence="1">
    <location>
        <begin position="111"/>
        <end position="130"/>
    </location>
</feature>
<protein>
    <submittedName>
        <fullName evidence="2">DUF1361 domain-containing protein</fullName>
    </submittedName>
</protein>
<reference evidence="2 3" key="1">
    <citation type="submission" date="2023-09" db="EMBL/GenBank/DDBJ databases">
        <authorList>
            <person name="Rey-Velasco X."/>
        </authorList>
    </citation>
    <scope>NUCLEOTIDE SEQUENCE [LARGE SCALE GENOMIC DNA]</scope>
    <source>
        <strain evidence="2 3">P007</strain>
    </source>
</reference>
<dbReference type="RefSeq" id="WP_311388148.1">
    <property type="nucleotide sequence ID" value="NZ_JAVRHU010000003.1"/>
</dbReference>
<evidence type="ECO:0000313" key="3">
    <source>
        <dbReference type="Proteomes" id="UP001250662"/>
    </source>
</evidence>
<sequence length="217" mass="25165">MKIKELVNQKFKEIGQLIFGLILFIVLLAFRIKVTKEVFLLFLSWNLILALIPLVITLILYKNPSLMAKRWTKAVFTFLWLLFLPNAPYIITDFIHLKFSTSTYLLLDTLIISIAALTGFLSGVYSFRIMKEFYSLNYPKKIIGVFTVFISFLCGFGVYLGRVIRLNSWDFFFNPMNTILMMLESITQPLAWITTIIFGLLMLIALFKLDSNKVDKN</sequence>
<proteinExistence type="predicted"/>
<dbReference type="InterPro" id="IPR009793">
    <property type="entry name" value="DUF1361"/>
</dbReference>